<feature type="transmembrane region" description="Helical" evidence="6">
    <location>
        <begin position="223"/>
        <end position="243"/>
    </location>
</feature>
<keyword evidence="3 6" id="KW-0812">Transmembrane</keyword>
<sequence length="257" mass="26838">MHDPTKPQESTQTGPSEAANEMGLGEVFRRLGPAGYLAVAWAAVPALGGFVLLANIGSVSTWLQDNQGLGLGLYIAIFIVSAGFGLLPTYAQALLGGWAFGLALGFPVALTGITGAAVVGYIASRLASNDRAERLIAENPKARAVRDALIGHGFWKTLGIVTLLRVPPNSPFALTNLVMASTGVPKRIFVLGTAVGMAPRTGIAVWLAAQVQVLTDESIHKPMWLKIGGVVSVVVVFAVLYVIGDRAAKKVTQTEAP</sequence>
<evidence type="ECO:0000256" key="1">
    <source>
        <dbReference type="ARBA" id="ARBA00004651"/>
    </source>
</evidence>
<evidence type="ECO:0000256" key="4">
    <source>
        <dbReference type="ARBA" id="ARBA00022989"/>
    </source>
</evidence>
<gene>
    <name evidence="8" type="ORF">MNBD_PLANCTO03-1544</name>
</gene>
<dbReference type="InterPro" id="IPR015414">
    <property type="entry name" value="TMEM64"/>
</dbReference>
<dbReference type="EMBL" id="UOGK01000496">
    <property type="protein sequence ID" value="VAX41136.1"/>
    <property type="molecule type" value="Genomic_DNA"/>
</dbReference>
<organism evidence="8">
    <name type="scientific">hydrothermal vent metagenome</name>
    <dbReference type="NCBI Taxonomy" id="652676"/>
    <lineage>
        <taxon>unclassified sequences</taxon>
        <taxon>metagenomes</taxon>
        <taxon>ecological metagenomes</taxon>
    </lineage>
</organism>
<feature type="transmembrane region" description="Helical" evidence="6">
    <location>
        <begin position="188"/>
        <end position="211"/>
    </location>
</feature>
<keyword evidence="2" id="KW-1003">Cell membrane</keyword>
<evidence type="ECO:0000256" key="3">
    <source>
        <dbReference type="ARBA" id="ARBA00022692"/>
    </source>
</evidence>
<name>A0A3B1DE88_9ZZZZ</name>
<evidence type="ECO:0000256" key="5">
    <source>
        <dbReference type="ARBA" id="ARBA00023136"/>
    </source>
</evidence>
<dbReference type="PANTHER" id="PTHR12677:SF59">
    <property type="entry name" value="GOLGI APPARATUS MEMBRANE PROTEIN TVP38-RELATED"/>
    <property type="match status" value="1"/>
</dbReference>
<evidence type="ECO:0000256" key="2">
    <source>
        <dbReference type="ARBA" id="ARBA00022475"/>
    </source>
</evidence>
<feature type="transmembrane region" description="Helical" evidence="6">
    <location>
        <begin position="34"/>
        <end position="56"/>
    </location>
</feature>
<feature type="transmembrane region" description="Helical" evidence="6">
    <location>
        <begin position="68"/>
        <end position="91"/>
    </location>
</feature>
<dbReference type="Pfam" id="PF09335">
    <property type="entry name" value="VTT_dom"/>
    <property type="match status" value="1"/>
</dbReference>
<dbReference type="GO" id="GO:0005886">
    <property type="term" value="C:plasma membrane"/>
    <property type="evidence" value="ECO:0007669"/>
    <property type="project" value="UniProtKB-SubCell"/>
</dbReference>
<reference evidence="8" key="1">
    <citation type="submission" date="2018-06" db="EMBL/GenBank/DDBJ databases">
        <authorList>
            <person name="Zhirakovskaya E."/>
        </authorList>
    </citation>
    <scope>NUCLEOTIDE SEQUENCE</scope>
</reference>
<dbReference type="InterPro" id="IPR032816">
    <property type="entry name" value="VTT_dom"/>
</dbReference>
<keyword evidence="5 6" id="KW-0472">Membrane</keyword>
<feature type="transmembrane region" description="Helical" evidence="6">
    <location>
        <begin position="97"/>
        <end position="124"/>
    </location>
</feature>
<evidence type="ECO:0000313" key="8">
    <source>
        <dbReference type="EMBL" id="VAX41136.1"/>
    </source>
</evidence>
<feature type="domain" description="VTT" evidence="7">
    <location>
        <begin position="88"/>
        <end position="207"/>
    </location>
</feature>
<dbReference type="AlphaFoldDB" id="A0A3B1DE88"/>
<proteinExistence type="predicted"/>
<dbReference type="PANTHER" id="PTHR12677">
    <property type="entry name" value="GOLGI APPARATUS MEMBRANE PROTEIN TVP38-RELATED"/>
    <property type="match status" value="1"/>
</dbReference>
<protein>
    <recommendedName>
        <fullName evidence="7">VTT domain-containing protein</fullName>
    </recommendedName>
</protein>
<evidence type="ECO:0000259" key="7">
    <source>
        <dbReference type="Pfam" id="PF09335"/>
    </source>
</evidence>
<accession>A0A3B1DE88</accession>
<evidence type="ECO:0000256" key="6">
    <source>
        <dbReference type="SAM" id="Phobius"/>
    </source>
</evidence>
<keyword evidence="4 6" id="KW-1133">Transmembrane helix</keyword>
<comment type="subcellular location">
    <subcellularLocation>
        <location evidence="1">Cell membrane</location>
        <topology evidence="1">Multi-pass membrane protein</topology>
    </subcellularLocation>
</comment>